<protein>
    <recommendedName>
        <fullName evidence="5">DUF1579 domain-containing protein</fullName>
    </recommendedName>
</protein>
<name>A0ABY6B736_9GAMM</name>
<keyword evidence="4" id="KW-1185">Reference proteome</keyword>
<organism evidence="3 4">
    <name type="scientific">Tahibacter amnicola</name>
    <dbReference type="NCBI Taxonomy" id="2976241"/>
    <lineage>
        <taxon>Bacteria</taxon>
        <taxon>Pseudomonadati</taxon>
        <taxon>Pseudomonadota</taxon>
        <taxon>Gammaproteobacteria</taxon>
        <taxon>Lysobacterales</taxon>
        <taxon>Rhodanobacteraceae</taxon>
        <taxon>Tahibacter</taxon>
    </lineage>
</organism>
<evidence type="ECO:0000313" key="3">
    <source>
        <dbReference type="EMBL" id="UXI65918.1"/>
    </source>
</evidence>
<dbReference type="Proteomes" id="UP001064632">
    <property type="component" value="Chromosome"/>
</dbReference>
<feature type="signal peptide" evidence="2">
    <location>
        <begin position="1"/>
        <end position="25"/>
    </location>
</feature>
<feature type="region of interest" description="Disordered" evidence="1">
    <location>
        <begin position="201"/>
        <end position="223"/>
    </location>
</feature>
<gene>
    <name evidence="3" type="ORF">N4264_14255</name>
</gene>
<accession>A0ABY6B736</accession>
<keyword evidence="2" id="KW-0732">Signal</keyword>
<evidence type="ECO:0008006" key="5">
    <source>
        <dbReference type="Google" id="ProtNLM"/>
    </source>
</evidence>
<reference evidence="3" key="1">
    <citation type="submission" date="2022-09" db="EMBL/GenBank/DDBJ databases">
        <title>Tahibacter sp. nov., isolated from a fresh water.</title>
        <authorList>
            <person name="Baek J.H."/>
            <person name="Lee J.K."/>
            <person name="Kim J.M."/>
            <person name="Jeon C.O."/>
        </authorList>
    </citation>
    <scope>NUCLEOTIDE SEQUENCE</scope>
    <source>
        <strain evidence="3">W38</strain>
    </source>
</reference>
<sequence length="223" mass="25002">MRPLLHTRFVKSLFAVGLASPLAAAAPEPVHAANAGPPGTVHADGRHDFDFLVGRWYAHTRRLVRPLQQSDQWEAFYSVHDGVLLPGGLGVADDYRIEGRPDFLGLALQIYDPDHRQWRAYWYRQGAMTPPLLGRFSDGVGVFEGPDQLDGRAILTRYTWKDITAASARWEQAFSGDGGKTWETNWVMEYSREPFPRVVTLPPGKGATPEVQQPDDQQFPANY</sequence>
<feature type="compositionally biased region" description="Polar residues" evidence="1">
    <location>
        <begin position="210"/>
        <end position="223"/>
    </location>
</feature>
<proteinExistence type="predicted"/>
<dbReference type="RefSeq" id="WP_261692913.1">
    <property type="nucleotide sequence ID" value="NZ_CP104694.1"/>
</dbReference>
<evidence type="ECO:0000256" key="1">
    <source>
        <dbReference type="SAM" id="MobiDB-lite"/>
    </source>
</evidence>
<evidence type="ECO:0000256" key="2">
    <source>
        <dbReference type="SAM" id="SignalP"/>
    </source>
</evidence>
<dbReference type="EMBL" id="CP104694">
    <property type="protein sequence ID" value="UXI65918.1"/>
    <property type="molecule type" value="Genomic_DNA"/>
</dbReference>
<feature type="chain" id="PRO_5047037089" description="DUF1579 domain-containing protein" evidence="2">
    <location>
        <begin position="26"/>
        <end position="223"/>
    </location>
</feature>
<evidence type="ECO:0000313" key="4">
    <source>
        <dbReference type="Proteomes" id="UP001064632"/>
    </source>
</evidence>